<dbReference type="OrthoDB" id="9804891at2"/>
<dbReference type="STRING" id="1193518.BN13_1200013"/>
<dbReference type="RefSeq" id="WP_048547633.1">
    <property type="nucleotide sequence ID" value="NZ_HF571038.1"/>
</dbReference>
<evidence type="ECO:0000313" key="2">
    <source>
        <dbReference type="EMBL" id="CCI52098.1"/>
    </source>
</evidence>
<proteinExistence type="predicted"/>
<dbReference type="EMBL" id="CAJC01000025">
    <property type="protein sequence ID" value="CCI51748.1"/>
    <property type="molecule type" value="Genomic_DNA"/>
</dbReference>
<dbReference type="InterPro" id="IPR011008">
    <property type="entry name" value="Dimeric_a/b-barrel"/>
</dbReference>
<dbReference type="Proteomes" id="UP000035720">
    <property type="component" value="Unassembled WGS sequence"/>
</dbReference>
<dbReference type="Gene3D" id="3.30.70.100">
    <property type="match status" value="1"/>
</dbReference>
<name>A0A077MAL4_9MICO</name>
<organism evidence="1 4">
    <name type="scientific">Nostocoides jenkinsii Ben 74</name>
    <dbReference type="NCBI Taxonomy" id="1193518"/>
    <lineage>
        <taxon>Bacteria</taxon>
        <taxon>Bacillati</taxon>
        <taxon>Actinomycetota</taxon>
        <taxon>Actinomycetes</taxon>
        <taxon>Micrococcales</taxon>
        <taxon>Intrasporangiaceae</taxon>
        <taxon>Nostocoides</taxon>
    </lineage>
</organism>
<evidence type="ECO:0000313" key="3">
    <source>
        <dbReference type="EMBL" id="CCI54906.1"/>
    </source>
</evidence>
<reference evidence="1" key="1">
    <citation type="submission" date="2012-05" db="EMBL/GenBank/DDBJ databases">
        <authorList>
            <person name="McIlroy S."/>
        </authorList>
    </citation>
    <scope>NUCLEOTIDE SEQUENCE</scope>
    <source>
        <strain evidence="1">Ben 74</strain>
    </source>
</reference>
<sequence length="103" mass="10690">MSTPASLPYAFVAKIVAADGQHDALADLLAGAVALANEEVGTIVWFAVRTHADTFWIFDAFPDEAARDAHANGAIVAALMANQHLLGAAPEILPADVLASKLP</sequence>
<evidence type="ECO:0000313" key="1">
    <source>
        <dbReference type="EMBL" id="CCI51748.1"/>
    </source>
</evidence>
<reference evidence="1 4" key="2">
    <citation type="journal article" date="2013" name="ISME J.">
        <title>A metabolic model for members of the genus Tetrasphaera involved in enhanced biological phosphorus removal.</title>
        <authorList>
            <person name="Kristiansen R."/>
            <person name="Nguyen H.T.T."/>
            <person name="Saunders A.M."/>
            <person name="Nielsen J.L."/>
            <person name="Wimmer R."/>
            <person name="Le V.Q."/>
            <person name="McIlroy S.J."/>
            <person name="Petrovski S."/>
            <person name="Seviour R.J."/>
            <person name="Calteau A."/>
            <person name="Nielsen K.L."/>
            <person name="Nielsen P.H."/>
        </authorList>
    </citation>
    <scope>NUCLEOTIDE SEQUENCE [LARGE SCALE GENOMIC DNA]</scope>
    <source>
        <strain evidence="1 4">Ben 74</strain>
    </source>
</reference>
<dbReference type="SUPFAM" id="SSF54909">
    <property type="entry name" value="Dimeric alpha+beta barrel"/>
    <property type="match status" value="1"/>
</dbReference>
<keyword evidence="4" id="KW-1185">Reference proteome</keyword>
<evidence type="ECO:0000313" key="4">
    <source>
        <dbReference type="Proteomes" id="UP000035720"/>
    </source>
</evidence>
<gene>
    <name evidence="1" type="ORF">BN13_1200013</name>
    <name evidence="2" type="ORF">BN13_1440002</name>
    <name evidence="3" type="ORF">BN13_880028</name>
</gene>
<dbReference type="EMBL" id="CAJC01000203">
    <property type="protein sequence ID" value="CCI54906.1"/>
    <property type="molecule type" value="Genomic_DNA"/>
</dbReference>
<protein>
    <recommendedName>
        <fullName evidence="5">Antibiotic biosynthesis monooxygenase</fullName>
    </recommendedName>
</protein>
<accession>A0A077MAL4</accession>
<dbReference type="EMBL" id="CAJC01000051">
    <property type="protein sequence ID" value="CCI52098.1"/>
    <property type="molecule type" value="Genomic_DNA"/>
</dbReference>
<comment type="caution">
    <text evidence="1">The sequence shown here is derived from an EMBL/GenBank/DDBJ whole genome shotgun (WGS) entry which is preliminary data.</text>
</comment>
<evidence type="ECO:0008006" key="5">
    <source>
        <dbReference type="Google" id="ProtNLM"/>
    </source>
</evidence>
<dbReference type="AlphaFoldDB" id="A0A077MAL4"/>